<keyword evidence="2" id="KW-0812">Transmembrane</keyword>
<feature type="compositionally biased region" description="Basic and acidic residues" evidence="1">
    <location>
        <begin position="78"/>
        <end position="111"/>
    </location>
</feature>
<dbReference type="EMBL" id="NAJO01000068">
    <property type="protein sequence ID" value="OQN96347.1"/>
    <property type="molecule type" value="Genomic_DNA"/>
</dbReference>
<dbReference type="AlphaFoldDB" id="A0A1V8SBF5"/>
<gene>
    <name evidence="3" type="ORF">B0A48_17603</name>
</gene>
<feature type="compositionally biased region" description="Gly residues" evidence="1">
    <location>
        <begin position="114"/>
        <end position="132"/>
    </location>
</feature>
<dbReference type="OrthoDB" id="5430498at2759"/>
<keyword evidence="4" id="KW-1185">Reference proteome</keyword>
<evidence type="ECO:0000313" key="4">
    <source>
        <dbReference type="Proteomes" id="UP000192596"/>
    </source>
</evidence>
<evidence type="ECO:0000256" key="1">
    <source>
        <dbReference type="SAM" id="MobiDB-lite"/>
    </source>
</evidence>
<proteinExistence type="predicted"/>
<comment type="caution">
    <text evidence="3">The sequence shown here is derived from an EMBL/GenBank/DDBJ whole genome shotgun (WGS) entry which is preliminary data.</text>
</comment>
<accession>A0A1V8SBF5</accession>
<keyword evidence="2" id="KW-0472">Membrane</keyword>
<feature type="region of interest" description="Disordered" evidence="1">
    <location>
        <begin position="1"/>
        <end position="65"/>
    </location>
</feature>
<feature type="region of interest" description="Disordered" evidence="1">
    <location>
        <begin position="77"/>
        <end position="143"/>
    </location>
</feature>
<reference evidence="4" key="1">
    <citation type="submission" date="2017-03" db="EMBL/GenBank/DDBJ databases">
        <title>Genomes of endolithic fungi from Antarctica.</title>
        <authorList>
            <person name="Coleine C."/>
            <person name="Masonjones S."/>
            <person name="Stajich J.E."/>
        </authorList>
    </citation>
    <scope>NUCLEOTIDE SEQUENCE [LARGE SCALE GENOMIC DNA]</scope>
    <source>
        <strain evidence="4">CCFEE 5527</strain>
    </source>
</reference>
<feature type="transmembrane region" description="Helical" evidence="2">
    <location>
        <begin position="251"/>
        <end position="270"/>
    </location>
</feature>
<dbReference type="Proteomes" id="UP000192596">
    <property type="component" value="Unassembled WGS sequence"/>
</dbReference>
<feature type="compositionally biased region" description="Basic and acidic residues" evidence="1">
    <location>
        <begin position="133"/>
        <end position="143"/>
    </location>
</feature>
<evidence type="ECO:0000313" key="3">
    <source>
        <dbReference type="EMBL" id="OQN96347.1"/>
    </source>
</evidence>
<feature type="transmembrane region" description="Helical" evidence="2">
    <location>
        <begin position="187"/>
        <end position="209"/>
    </location>
</feature>
<evidence type="ECO:0000256" key="2">
    <source>
        <dbReference type="SAM" id="Phobius"/>
    </source>
</evidence>
<name>A0A1V8SBF5_9PEZI</name>
<sequence length="547" mass="59800">MQRRSTSRPTASAGPAPPDPAITSIPQTGLHHPAGRGALGGAEGDVGSMPLADAHLGPGEQQHFPGLQERGVQGVVGEDAHGHGADRQDADGRGANRQDADGRGADGRDADGPGADGPGADGPGADGPGADGRGADEHTSEEKLPHSRRFYITVAVLMIVNVSLIFAIIYLVLGIHLYHHERFEYTATAWIGFWLVSTAIGISVLLFILHRFRPHVQNLAQDSAQNLSAQRLREARLNKLRHWGRKRLPKYSILFTELAAIAAIVGYFYGGAVDTYLKFEWKLESNIGTSMPAPAFALIGNADDAAFATFNAGWRKCRFPSFSAGSCDEHFFEKPVNWDSSPYGNISYYLFDADEEVIFGKLSDQLLLQTDVNWNSKLLEAAYDTQAPYNPSLSAIMYDSRMTEDQLRQALTCNIVVWTEQPALGSNTYTIDEVTQTYDALGKLNLTILDPDCKSLAETLYTFKEGLATYRYRVSSSSTSFAYVCDQGNTTMEYDQPCVTQIIIRYGTFSKTQLTSVPGIEIKDIFLNIAAIAGGVQFVAWFMTIFQ</sequence>
<keyword evidence="2" id="KW-1133">Transmembrane helix</keyword>
<organism evidence="3 4">
    <name type="scientific">Cryoendolithus antarcticus</name>
    <dbReference type="NCBI Taxonomy" id="1507870"/>
    <lineage>
        <taxon>Eukaryota</taxon>
        <taxon>Fungi</taxon>
        <taxon>Dikarya</taxon>
        <taxon>Ascomycota</taxon>
        <taxon>Pezizomycotina</taxon>
        <taxon>Dothideomycetes</taxon>
        <taxon>Dothideomycetidae</taxon>
        <taxon>Cladosporiales</taxon>
        <taxon>Cladosporiaceae</taxon>
        <taxon>Cryoendolithus</taxon>
    </lineage>
</organism>
<protein>
    <submittedName>
        <fullName evidence="3">Uncharacterized protein</fullName>
    </submittedName>
</protein>
<feature type="transmembrane region" description="Helical" evidence="2">
    <location>
        <begin position="150"/>
        <end position="175"/>
    </location>
</feature>
<dbReference type="InParanoid" id="A0A1V8SBF5"/>